<dbReference type="PANTHER" id="PTHR10357:SF216">
    <property type="entry name" value="MALTOOLIGOSYL TREHALOSE SYNTHASE-RELATED"/>
    <property type="match status" value="1"/>
</dbReference>
<dbReference type="Pfam" id="PF00128">
    <property type="entry name" value="Alpha-amylase"/>
    <property type="match status" value="1"/>
</dbReference>
<keyword evidence="3" id="KW-1185">Reference proteome</keyword>
<comment type="caution">
    <text evidence="2">The sequence shown here is derived from an EMBL/GenBank/DDBJ whole genome shotgun (WGS) entry which is preliminary data.</text>
</comment>
<name>A0A6I3IBI0_9MICO</name>
<dbReference type="SUPFAM" id="SSF51445">
    <property type="entry name" value="(Trans)glycosidases"/>
    <property type="match status" value="1"/>
</dbReference>
<dbReference type="Gene3D" id="1.10.10.470">
    <property type="entry name" value="Maltooligosyl trehalose synthase, domain 4"/>
    <property type="match status" value="1"/>
</dbReference>
<dbReference type="GO" id="GO:0047470">
    <property type="term" value="F:(1,4)-alpha-D-glucan 1-alpha-D-glucosylmutase activity"/>
    <property type="evidence" value="ECO:0007669"/>
    <property type="project" value="TreeGrafter"/>
</dbReference>
<dbReference type="AlphaFoldDB" id="A0A6I3IBI0"/>
<sequence length="789" mass="87511">MTVTATYRLQMHHEFTFDDAAARVPYLADLGISHLYLSPILRAVTGSQHGYDVQDHSELSQDLGGLEGFERLAAAAHEHGLGIVVDVVPNHMALVAPEHLNRPLWQVLKDGRDATTAHWFDIDWKSGGGRLGLPILGDTLVNTLQAGDITVDELDGEPVIRYFEHVFPIAVGTESNDVEAVLARQHYQLASWRQKESILNYRRFFDVDELIAVRVEEDDVFDETHRLLLDLNHRGLIDGFRIDHPDGLADPAGYLDRLRTQSREDTIIWVEKILEGHERLPRDWACDGTTGYDAMLAVQTALVDPASEPELTAQWEACGGRIDVERDVTKAKRQVVEELLGPEVERLVRRAREALPDADATRLQLAVVELLVAGEVYRAYIQPDQRLSPLARRRLQEAYDGAVAARPDLEPELAQLHELATAEEADANAVDFAVRLQQTWGPVMAKGIEDTTFYRWHRLIALNEVGGDPGALETASPAALHEWALHQRRYWPRGMTTLSTHDTKRSEDTRAFILAIAGDPVAWKELSMRFRSAATELGIDKPTAHLIWQTIAGVGLIDPERLHGYLLKAVREAKQHTAWVDGDEAYEARVLEFADKALQAGERHDALVSLWGSHAEPIRALVLGAKLLQLTMPGVPDVYQGCETVNQSLVDPDNRRPVDYDGLQHSLARLDAGEPADTLAAEKLLVSSAALRLRRERPEAFDVAGLYVPLTTTTEHAIGFIRAASVATVVTRAPHRLAREGGFGDARVVLPTGTWTDRLTGRQVQVPATGEVLVADVLTERPVALLVRA</sequence>
<dbReference type="Gene3D" id="1.10.150.200">
    <property type="entry name" value="Maltooligosyl trehalose synthase, domain 3"/>
    <property type="match status" value="1"/>
</dbReference>
<dbReference type="InterPro" id="IPR013797">
    <property type="entry name" value="Maltooligo_trehalose_synth_4"/>
</dbReference>
<dbReference type="Gene3D" id="3.20.20.80">
    <property type="entry name" value="Glycosidases"/>
    <property type="match status" value="1"/>
</dbReference>
<dbReference type="RefSeq" id="WP_154592366.1">
    <property type="nucleotide sequence ID" value="NZ_WLVL01000016.1"/>
</dbReference>
<dbReference type="NCBIfam" id="TIGR02401">
    <property type="entry name" value="trehalose_TreY"/>
    <property type="match status" value="1"/>
</dbReference>
<evidence type="ECO:0000313" key="2">
    <source>
        <dbReference type="EMBL" id="MTB71037.1"/>
    </source>
</evidence>
<dbReference type="EMBL" id="WLVL01000016">
    <property type="protein sequence ID" value="MTB71037.1"/>
    <property type="molecule type" value="Genomic_DNA"/>
</dbReference>
<feature type="domain" description="Glycosyl hydrolase family 13 catalytic" evidence="1">
    <location>
        <begin position="16"/>
        <end position="671"/>
    </location>
</feature>
<evidence type="ECO:0000259" key="1">
    <source>
        <dbReference type="SMART" id="SM00642"/>
    </source>
</evidence>
<dbReference type="InterPro" id="IPR006047">
    <property type="entry name" value="GH13_cat_dom"/>
</dbReference>
<dbReference type="SMART" id="SM00642">
    <property type="entry name" value="Aamy"/>
    <property type="match status" value="1"/>
</dbReference>
<dbReference type="Proteomes" id="UP000431092">
    <property type="component" value="Unassembled WGS sequence"/>
</dbReference>
<accession>A0A6I3IBI0</accession>
<protein>
    <submittedName>
        <fullName evidence="2">Malto-oligosyltrehalose synthase</fullName>
    </submittedName>
</protein>
<organism evidence="2 3">
    <name type="scientific">Arsenicicoccus cauae</name>
    <dbReference type="NCBI Taxonomy" id="2663847"/>
    <lineage>
        <taxon>Bacteria</taxon>
        <taxon>Bacillati</taxon>
        <taxon>Actinomycetota</taxon>
        <taxon>Actinomycetes</taxon>
        <taxon>Micrococcales</taxon>
        <taxon>Intrasporangiaceae</taxon>
        <taxon>Arsenicicoccus</taxon>
    </lineage>
</organism>
<evidence type="ECO:0000313" key="3">
    <source>
        <dbReference type="Proteomes" id="UP000431092"/>
    </source>
</evidence>
<dbReference type="InterPro" id="IPR012767">
    <property type="entry name" value="Trehalose_TreY"/>
</dbReference>
<dbReference type="CDD" id="cd11336">
    <property type="entry name" value="AmyAc_MTSase"/>
    <property type="match status" value="1"/>
</dbReference>
<dbReference type="GO" id="GO:0005992">
    <property type="term" value="P:trehalose biosynthetic process"/>
    <property type="evidence" value="ECO:0007669"/>
    <property type="project" value="TreeGrafter"/>
</dbReference>
<dbReference type="GO" id="GO:0030980">
    <property type="term" value="P:alpha-glucan catabolic process"/>
    <property type="evidence" value="ECO:0007669"/>
    <property type="project" value="TreeGrafter"/>
</dbReference>
<dbReference type="InterPro" id="IPR017853">
    <property type="entry name" value="GH"/>
</dbReference>
<gene>
    <name evidence="2" type="primary">treY</name>
    <name evidence="2" type="ORF">GGG17_03420</name>
</gene>
<reference evidence="2 3" key="1">
    <citation type="submission" date="2019-11" db="EMBL/GenBank/DDBJ databases">
        <title>Whole genome sequencing identifies a novel species of the genus Arsenicicoccus isolated from human blood.</title>
        <authorList>
            <person name="Jeong J.H."/>
            <person name="Kweon O.J."/>
            <person name="Kim H.R."/>
            <person name="Kim T.-H."/>
            <person name="Ha S.-M."/>
            <person name="Lee M.-K."/>
        </authorList>
    </citation>
    <scope>NUCLEOTIDE SEQUENCE [LARGE SCALE GENOMIC DNA]</scope>
    <source>
        <strain evidence="2 3">MKL-02</strain>
    </source>
</reference>
<proteinExistence type="predicted"/>
<dbReference type="PANTHER" id="PTHR10357">
    <property type="entry name" value="ALPHA-AMYLASE FAMILY MEMBER"/>
    <property type="match status" value="1"/>
</dbReference>
<dbReference type="Gene3D" id="3.30.1590.10">
    <property type="entry name" value="Maltooligosyl trehalose synthase, domain 2"/>
    <property type="match status" value="1"/>
</dbReference>